<organism evidence="1 2">
    <name type="scientific">Undibacterium seohonense</name>
    <dbReference type="NCBI Taxonomy" id="1344950"/>
    <lineage>
        <taxon>Bacteria</taxon>
        <taxon>Pseudomonadati</taxon>
        <taxon>Pseudomonadota</taxon>
        <taxon>Betaproteobacteria</taxon>
        <taxon>Burkholderiales</taxon>
        <taxon>Oxalobacteraceae</taxon>
        <taxon>Undibacterium</taxon>
    </lineage>
</organism>
<dbReference type="RefSeq" id="WP_186923020.1">
    <property type="nucleotide sequence ID" value="NZ_JACOFW010000011.1"/>
</dbReference>
<gene>
    <name evidence="1" type="ORF">H8K52_11355</name>
</gene>
<dbReference type="Proteomes" id="UP000648257">
    <property type="component" value="Unassembled WGS sequence"/>
</dbReference>
<evidence type="ECO:0000313" key="2">
    <source>
        <dbReference type="Proteomes" id="UP000648257"/>
    </source>
</evidence>
<keyword evidence="2" id="KW-1185">Reference proteome</keyword>
<proteinExistence type="predicted"/>
<reference evidence="1 2" key="1">
    <citation type="submission" date="2020-08" db="EMBL/GenBank/DDBJ databases">
        <title>Novel species isolated from subtropical streams in China.</title>
        <authorList>
            <person name="Lu H."/>
        </authorList>
    </citation>
    <scope>NUCLEOTIDE SEQUENCE [LARGE SCALE GENOMIC DNA]</scope>
    <source>
        <strain evidence="1 2">KACC 16656</strain>
    </source>
</reference>
<accession>A0ABR6X592</accession>
<dbReference type="EMBL" id="JACOFW010000011">
    <property type="protein sequence ID" value="MBC3807942.1"/>
    <property type="molecule type" value="Genomic_DNA"/>
</dbReference>
<comment type="caution">
    <text evidence="1">The sequence shown here is derived from an EMBL/GenBank/DDBJ whole genome shotgun (WGS) entry which is preliminary data.</text>
</comment>
<sequence>MSGCRKRKCLNKYRRPLRRRDVVTRMLVELGMSYAESFGGLKAIAFLREKNVPEPVIARVIHNDYPLY</sequence>
<protein>
    <submittedName>
        <fullName evidence="1">Uncharacterized protein</fullName>
    </submittedName>
</protein>
<name>A0ABR6X592_9BURK</name>
<evidence type="ECO:0000313" key="1">
    <source>
        <dbReference type="EMBL" id="MBC3807942.1"/>
    </source>
</evidence>